<feature type="domain" description="TonB C-terminal" evidence="11">
    <location>
        <begin position="158"/>
        <end position="254"/>
    </location>
</feature>
<comment type="caution">
    <text evidence="12">The sequence shown here is derived from an EMBL/GenBank/DDBJ whole genome shotgun (WGS) entry which is preliminary data.</text>
</comment>
<proteinExistence type="inferred from homology"/>
<evidence type="ECO:0000256" key="6">
    <source>
        <dbReference type="ARBA" id="ARBA00022692"/>
    </source>
</evidence>
<keyword evidence="6" id="KW-0812">Transmembrane</keyword>
<keyword evidence="3" id="KW-0813">Transport</keyword>
<dbReference type="EMBL" id="RZNH01000008">
    <property type="protein sequence ID" value="NOU59498.1"/>
    <property type="molecule type" value="Genomic_DNA"/>
</dbReference>
<protein>
    <submittedName>
        <fullName evidence="12">Energy transducer TonB</fullName>
    </submittedName>
</protein>
<comment type="subcellular location">
    <subcellularLocation>
        <location evidence="1">Cell inner membrane</location>
        <topology evidence="1">Single-pass membrane protein</topology>
        <orientation evidence="1">Periplasmic side</orientation>
    </subcellularLocation>
</comment>
<evidence type="ECO:0000313" key="13">
    <source>
        <dbReference type="Proteomes" id="UP000732105"/>
    </source>
</evidence>
<dbReference type="InterPro" id="IPR051045">
    <property type="entry name" value="TonB-dependent_transducer"/>
</dbReference>
<feature type="chain" id="PRO_5046561300" evidence="10">
    <location>
        <begin position="20"/>
        <end position="254"/>
    </location>
</feature>
<feature type="signal peptide" evidence="10">
    <location>
        <begin position="1"/>
        <end position="19"/>
    </location>
</feature>
<evidence type="ECO:0000313" key="12">
    <source>
        <dbReference type="EMBL" id="NOU59498.1"/>
    </source>
</evidence>
<evidence type="ECO:0000256" key="5">
    <source>
        <dbReference type="ARBA" id="ARBA00022519"/>
    </source>
</evidence>
<dbReference type="PANTHER" id="PTHR33446">
    <property type="entry name" value="PROTEIN TONB-RELATED"/>
    <property type="match status" value="1"/>
</dbReference>
<evidence type="ECO:0000256" key="1">
    <source>
        <dbReference type="ARBA" id="ARBA00004383"/>
    </source>
</evidence>
<evidence type="ECO:0000256" key="8">
    <source>
        <dbReference type="ARBA" id="ARBA00022989"/>
    </source>
</evidence>
<dbReference type="Pfam" id="PF03544">
    <property type="entry name" value="TonB_C"/>
    <property type="match status" value="1"/>
</dbReference>
<evidence type="ECO:0000256" key="7">
    <source>
        <dbReference type="ARBA" id="ARBA00022927"/>
    </source>
</evidence>
<sequence>MKKIVILSLIILISNTGFTQDKTVKYYKSNWKEISKNKGKYYREIETVNDSTFLIEDYLRKGKKLISRGYYRLSDSLIEHGAMQYFDDAGNEIMKGHYDGGEQVGTWIVKNYHQVEYAELDYNFKLQYATDTVASHLNSEINESESELTTEKLPEFPGGQIALRNYLIDYTIFPYKCYLRGLKLEAVIQFTITKNGVVTNPVIAKSSGLVEFDKELIRMVKGMPQWQAGTQNGKAVDVQYYIPMSFSMQYGNVY</sequence>
<evidence type="ECO:0000256" key="3">
    <source>
        <dbReference type="ARBA" id="ARBA00022448"/>
    </source>
</evidence>
<name>A0ABX1WUA0_9BACT</name>
<keyword evidence="8" id="KW-1133">Transmembrane helix</keyword>
<dbReference type="Gene3D" id="3.30.1150.10">
    <property type="match status" value="1"/>
</dbReference>
<keyword evidence="7" id="KW-0653">Protein transport</keyword>
<dbReference type="PANTHER" id="PTHR33446:SF2">
    <property type="entry name" value="PROTEIN TONB"/>
    <property type="match status" value="1"/>
</dbReference>
<dbReference type="InterPro" id="IPR006260">
    <property type="entry name" value="TonB/TolA_C"/>
</dbReference>
<comment type="similarity">
    <text evidence="2">Belongs to the TonB family.</text>
</comment>
<keyword evidence="10" id="KW-0732">Signal</keyword>
<dbReference type="Proteomes" id="UP000732105">
    <property type="component" value="Unassembled WGS sequence"/>
</dbReference>
<keyword evidence="9" id="KW-0472">Membrane</keyword>
<dbReference type="PROSITE" id="PS52015">
    <property type="entry name" value="TONB_CTD"/>
    <property type="match status" value="1"/>
</dbReference>
<evidence type="ECO:0000259" key="11">
    <source>
        <dbReference type="PROSITE" id="PS52015"/>
    </source>
</evidence>
<reference evidence="12 13" key="1">
    <citation type="submission" date="2018-12" db="EMBL/GenBank/DDBJ databases">
        <title>Marinifilum JC070 sp. nov., a marine bacterium isolated from Yongle Blue Hole in the South China Sea.</title>
        <authorList>
            <person name="Fu T."/>
        </authorList>
    </citation>
    <scope>NUCLEOTIDE SEQUENCE [LARGE SCALE GENOMIC DNA]</scope>
    <source>
        <strain evidence="12 13">JC070</strain>
    </source>
</reference>
<dbReference type="InterPro" id="IPR037682">
    <property type="entry name" value="TonB_C"/>
</dbReference>
<evidence type="ECO:0000256" key="2">
    <source>
        <dbReference type="ARBA" id="ARBA00006555"/>
    </source>
</evidence>
<gene>
    <name evidence="12" type="ORF">ELS83_06685</name>
</gene>
<accession>A0ABX1WUA0</accession>
<dbReference type="SUPFAM" id="SSF74653">
    <property type="entry name" value="TolA/TonB C-terminal domain"/>
    <property type="match status" value="1"/>
</dbReference>
<dbReference type="NCBIfam" id="TIGR01352">
    <property type="entry name" value="tonB_Cterm"/>
    <property type="match status" value="1"/>
</dbReference>
<evidence type="ECO:0000256" key="4">
    <source>
        <dbReference type="ARBA" id="ARBA00022475"/>
    </source>
</evidence>
<evidence type="ECO:0000256" key="9">
    <source>
        <dbReference type="ARBA" id="ARBA00023136"/>
    </source>
</evidence>
<keyword evidence="5" id="KW-0997">Cell inner membrane</keyword>
<keyword evidence="13" id="KW-1185">Reference proteome</keyword>
<dbReference type="RefSeq" id="WP_171594777.1">
    <property type="nucleotide sequence ID" value="NZ_RZNH01000008.1"/>
</dbReference>
<evidence type="ECO:0000256" key="10">
    <source>
        <dbReference type="SAM" id="SignalP"/>
    </source>
</evidence>
<organism evidence="12 13">
    <name type="scientific">Marinifilum caeruleilacunae</name>
    <dbReference type="NCBI Taxonomy" id="2499076"/>
    <lineage>
        <taxon>Bacteria</taxon>
        <taxon>Pseudomonadati</taxon>
        <taxon>Bacteroidota</taxon>
        <taxon>Bacteroidia</taxon>
        <taxon>Marinilabiliales</taxon>
        <taxon>Marinifilaceae</taxon>
    </lineage>
</organism>
<keyword evidence="4" id="KW-1003">Cell membrane</keyword>